<accession>A0A8R1YQS9</accession>
<dbReference type="PANTHER" id="PTHR14191:SF3">
    <property type="entry name" value="NA(+)_H(+) EXCHANGE REGULATORY COFACTOR-LIKE PROTEIN NRFL-1"/>
    <property type="match status" value="1"/>
</dbReference>
<keyword evidence="1" id="KW-0677">Repeat</keyword>
<evidence type="ECO:0000256" key="1">
    <source>
        <dbReference type="ARBA" id="ARBA00022737"/>
    </source>
</evidence>
<dbReference type="EnsemblMetazoa" id="PPA35761.1">
    <property type="protein sequence ID" value="PPA35761.1"/>
    <property type="gene ID" value="WBGene00274130"/>
</dbReference>
<organism evidence="2 3">
    <name type="scientific">Pristionchus pacificus</name>
    <name type="common">Parasitic nematode worm</name>
    <dbReference type="NCBI Taxonomy" id="54126"/>
    <lineage>
        <taxon>Eukaryota</taxon>
        <taxon>Metazoa</taxon>
        <taxon>Ecdysozoa</taxon>
        <taxon>Nematoda</taxon>
        <taxon>Chromadorea</taxon>
        <taxon>Rhabditida</taxon>
        <taxon>Rhabditina</taxon>
        <taxon>Diplogasteromorpha</taxon>
        <taxon>Diplogasteroidea</taxon>
        <taxon>Neodiplogasteridae</taxon>
        <taxon>Pristionchus</taxon>
    </lineage>
</organism>
<dbReference type="Proteomes" id="UP000005239">
    <property type="component" value="Unassembled WGS sequence"/>
</dbReference>
<dbReference type="GO" id="GO:0072659">
    <property type="term" value="P:protein localization to plasma membrane"/>
    <property type="evidence" value="ECO:0000318"/>
    <property type="project" value="GO_Central"/>
</dbReference>
<dbReference type="AlphaFoldDB" id="A0A2A6BMS6"/>
<dbReference type="OrthoDB" id="66881at2759"/>
<dbReference type="GO" id="GO:0043495">
    <property type="term" value="F:protein-membrane adaptor activity"/>
    <property type="evidence" value="ECO:0000318"/>
    <property type="project" value="GO_Central"/>
</dbReference>
<evidence type="ECO:0000313" key="2">
    <source>
        <dbReference type="EnsemblMetazoa" id="PPA35761.1"/>
    </source>
</evidence>
<sequence>MSSSNSAPLQSDEEFELIDNMFPSAKKLISAVEKVSVEEEEIQLIETASKDSLQVSSRQEEVEENVSGETEIQRLRDELACKAAEKLENEIKMLKKKAEESLPSGARIICFRKVDGKFGASHKGNCIAKVVDGGPADLAGLMKGDQLISINGINVEALPTDTITKLSEDVKDDVTLLVRFNPARLADIDP</sequence>
<accession>A0A2A6BMS6</accession>
<name>A0A2A6BMS6_PRIPA</name>
<keyword evidence="3" id="KW-1185">Reference proteome</keyword>
<dbReference type="SMART" id="SM00228">
    <property type="entry name" value="PDZ"/>
    <property type="match status" value="1"/>
</dbReference>
<proteinExistence type="predicted"/>
<dbReference type="InterPro" id="IPR001478">
    <property type="entry name" value="PDZ"/>
</dbReference>
<dbReference type="SUPFAM" id="SSF50156">
    <property type="entry name" value="PDZ domain-like"/>
    <property type="match status" value="1"/>
</dbReference>
<dbReference type="InterPro" id="IPR036034">
    <property type="entry name" value="PDZ_sf"/>
</dbReference>
<reference evidence="3" key="1">
    <citation type="journal article" date="2008" name="Nat. Genet.">
        <title>The Pristionchus pacificus genome provides a unique perspective on nematode lifestyle and parasitism.</title>
        <authorList>
            <person name="Dieterich C."/>
            <person name="Clifton S.W."/>
            <person name="Schuster L.N."/>
            <person name="Chinwalla A."/>
            <person name="Delehaunty K."/>
            <person name="Dinkelacker I."/>
            <person name="Fulton L."/>
            <person name="Fulton R."/>
            <person name="Godfrey J."/>
            <person name="Minx P."/>
            <person name="Mitreva M."/>
            <person name="Roeseler W."/>
            <person name="Tian H."/>
            <person name="Witte H."/>
            <person name="Yang S.P."/>
            <person name="Wilson R.K."/>
            <person name="Sommer R.J."/>
        </authorList>
    </citation>
    <scope>NUCLEOTIDE SEQUENCE [LARGE SCALE GENOMIC DNA]</scope>
    <source>
        <strain evidence="3">PS312</strain>
    </source>
</reference>
<dbReference type="GO" id="GO:0016324">
    <property type="term" value="C:apical plasma membrane"/>
    <property type="evidence" value="ECO:0000318"/>
    <property type="project" value="GO_Central"/>
</dbReference>
<protein>
    <submittedName>
        <fullName evidence="2">PDZ domain-containing protein</fullName>
    </submittedName>
</protein>
<dbReference type="InterPro" id="IPR051067">
    <property type="entry name" value="NHER"/>
</dbReference>
<dbReference type="PANTHER" id="PTHR14191">
    <property type="entry name" value="PDZ DOMAIN CONTAINING PROTEIN"/>
    <property type="match status" value="1"/>
</dbReference>
<reference evidence="2" key="2">
    <citation type="submission" date="2022-06" db="UniProtKB">
        <authorList>
            <consortium name="EnsemblMetazoa"/>
        </authorList>
    </citation>
    <scope>IDENTIFICATION</scope>
    <source>
        <strain evidence="2">PS312</strain>
    </source>
</reference>
<gene>
    <name evidence="2" type="primary">WBGene00274130</name>
</gene>
<dbReference type="PROSITE" id="PS50106">
    <property type="entry name" value="PDZ"/>
    <property type="match status" value="1"/>
</dbReference>
<evidence type="ECO:0000313" key="3">
    <source>
        <dbReference type="Proteomes" id="UP000005239"/>
    </source>
</evidence>
<dbReference type="Pfam" id="PF00595">
    <property type="entry name" value="PDZ"/>
    <property type="match status" value="1"/>
</dbReference>
<dbReference type="Gene3D" id="2.30.42.10">
    <property type="match status" value="1"/>
</dbReference>